<proteinExistence type="predicted"/>
<keyword evidence="2" id="KW-1185">Reference proteome</keyword>
<accession>A0A4V1IWL6</accession>
<reference evidence="2" key="1">
    <citation type="journal article" date="2018" name="Nat. Microbiol.">
        <title>Leveraging single-cell genomics to expand the fungal tree of life.</title>
        <authorList>
            <person name="Ahrendt S.R."/>
            <person name="Quandt C.A."/>
            <person name="Ciobanu D."/>
            <person name="Clum A."/>
            <person name="Salamov A."/>
            <person name="Andreopoulos B."/>
            <person name="Cheng J.F."/>
            <person name="Woyke T."/>
            <person name="Pelin A."/>
            <person name="Henrissat B."/>
            <person name="Reynolds N.K."/>
            <person name="Benny G.L."/>
            <person name="Smith M.E."/>
            <person name="James T.Y."/>
            <person name="Grigoriev I.V."/>
        </authorList>
    </citation>
    <scope>NUCLEOTIDE SEQUENCE [LARGE SCALE GENOMIC DNA]</scope>
    <source>
        <strain evidence="2">RSA 1356</strain>
    </source>
</reference>
<dbReference type="Gene3D" id="1.25.40.10">
    <property type="entry name" value="Tetratricopeptide repeat domain"/>
    <property type="match status" value="1"/>
</dbReference>
<name>A0A4V1IWL6_9FUNG</name>
<sequence>MWAHGCLKDRTGVEATWHAVPESLSTHHSVQAAYLCAQLWCGDSDAVESSIKQQLAQAAEASAVDSTVAMATRQVLRALLWELADSGDLDRVQRAEVLRQQWVQLYESKHTWGPTEPLLVMMHAHYARLNMLRGQPQVTAEALCQAADEFRLLLEDTRRNANFSRGIEFYNIFIRCNTAINQLSERLGLSLSTRNADEIIEDMQSDGVTPNRFTYHLLLENIVYSRMPFPDNFDHAFRIANMMERSGEERRVSKTYELLLRAFPLSRLAYQSSKRRADRPGQTALPTHEGALRRLMDVERMMLDVDSFAHTTATICAFWYRLAALGQFREVRRRWEQLSDAGVQLTALHYETYTRVASRNRAASAHALNVVFHQMARETPPIALDHRLLLGFLNCCASVNDPYTAMLLLEQAAGQSTTETKDDAAAVRDWNNCLRPLTALCARSNSAAMREPAGVATLATVTACRNPASARAGTAQLVQRVRELARHIVLPRISVEASPYPAVRYYINAEEDLATARSTLEQHVRLHESMADSKQTGAKTGASSNPAYFVQVARSYTDLTRAYLAQNELEGAHAMLAGLAQHYIRHVANIRGHLDGRRYGRELVVPEWTLLAEFAQRAVALNQPEGNAHARWALDEAAPLFARAEQQARQSGIGASQRAFAGSASDILSSQTWMDKVERTLAERSMTTPE</sequence>
<dbReference type="AlphaFoldDB" id="A0A4V1IWL6"/>
<dbReference type="STRING" id="78915.A0A4V1IWL6"/>
<organism evidence="1 2">
    <name type="scientific">Thamnocephalis sphaerospora</name>
    <dbReference type="NCBI Taxonomy" id="78915"/>
    <lineage>
        <taxon>Eukaryota</taxon>
        <taxon>Fungi</taxon>
        <taxon>Fungi incertae sedis</taxon>
        <taxon>Zoopagomycota</taxon>
        <taxon>Zoopagomycotina</taxon>
        <taxon>Zoopagomycetes</taxon>
        <taxon>Zoopagales</taxon>
        <taxon>Sigmoideomycetaceae</taxon>
        <taxon>Thamnocephalis</taxon>
    </lineage>
</organism>
<dbReference type="OrthoDB" id="185373at2759"/>
<dbReference type="Proteomes" id="UP000271241">
    <property type="component" value="Unassembled WGS sequence"/>
</dbReference>
<protein>
    <submittedName>
        <fullName evidence="1">Uncharacterized protein</fullName>
    </submittedName>
</protein>
<dbReference type="EMBL" id="KZ992651">
    <property type="protein sequence ID" value="RKP07989.1"/>
    <property type="molecule type" value="Genomic_DNA"/>
</dbReference>
<dbReference type="InterPro" id="IPR011990">
    <property type="entry name" value="TPR-like_helical_dom_sf"/>
</dbReference>
<evidence type="ECO:0000313" key="1">
    <source>
        <dbReference type="EMBL" id="RKP07989.1"/>
    </source>
</evidence>
<evidence type="ECO:0000313" key="2">
    <source>
        <dbReference type="Proteomes" id="UP000271241"/>
    </source>
</evidence>
<gene>
    <name evidence="1" type="ORF">THASP1DRAFT_30209</name>
</gene>